<accession>A0A834ZFC4</accession>
<dbReference type="OrthoDB" id="678132at2759"/>
<sequence length="382" mass="43059">MTENSLTSMAPLLLRKLITSLFISADNSLLNLAEKYKLLQFLRHLLVHSFLLCLRILPSLFPSLNHPSSLKPPLKGDLLTPVKGADSSIARALAQLLSIMNEIPVSSRKYEVVRSLAEKLIDDNLQGGFQVLREVNRSVISAAFSRSLVELDATVLKLDRERERERADAVDATRPLDYGVIRVLRAVRSFRQVARSRLGGSWAAEEASTRPGGSAEKLASELLWLAQRLADCECAEEAVWRWGSASSLAWLALSAESRLQGLLVRITAFLFKQAKEIVEGEDGKEGKKEEVREMRMKILMSWLPLLCHASRGADAPVLNRSERVELERVLEETIEMLEREEQEKVLALWLHHFTISSSSDWPNLQACYGRWYSASRKMLLVQ</sequence>
<keyword evidence="2" id="KW-1185">Reference proteome</keyword>
<name>A0A834ZFC4_TETSI</name>
<comment type="caution">
    <text evidence="1">The sequence shown here is derived from an EMBL/GenBank/DDBJ whole genome shotgun (WGS) entry which is preliminary data.</text>
</comment>
<evidence type="ECO:0000313" key="2">
    <source>
        <dbReference type="Proteomes" id="UP000655225"/>
    </source>
</evidence>
<dbReference type="EMBL" id="JABCRI010000006">
    <property type="protein sequence ID" value="KAF8404610.1"/>
    <property type="molecule type" value="Genomic_DNA"/>
</dbReference>
<dbReference type="UniPathway" id="UPA00143"/>
<dbReference type="OMA" id="LADCECA"/>
<dbReference type="AlphaFoldDB" id="A0A834ZFC4"/>
<evidence type="ECO:0000313" key="1">
    <source>
        <dbReference type="EMBL" id="KAF8404610.1"/>
    </source>
</evidence>
<dbReference type="PANTHER" id="PTHR31060">
    <property type="entry name" value="OSJNBA0011J08.25 PROTEIN-RELATED"/>
    <property type="match status" value="1"/>
</dbReference>
<protein>
    <submittedName>
        <fullName evidence="1">Uncharacterized protein</fullName>
    </submittedName>
</protein>
<reference evidence="1 2" key="1">
    <citation type="submission" date="2020-04" db="EMBL/GenBank/DDBJ databases">
        <title>Plant Genome Project.</title>
        <authorList>
            <person name="Zhang R.-G."/>
        </authorList>
    </citation>
    <scope>NUCLEOTIDE SEQUENCE [LARGE SCALE GENOMIC DNA]</scope>
    <source>
        <strain evidence="1">YNK0</strain>
        <tissue evidence="1">Leaf</tissue>
    </source>
</reference>
<gene>
    <name evidence="1" type="ORF">HHK36_009497</name>
</gene>
<dbReference type="PANTHER" id="PTHR31060:SF4">
    <property type="entry name" value="1,8-CINEOLE SYNTHASE"/>
    <property type="match status" value="1"/>
</dbReference>
<dbReference type="GO" id="GO:0016567">
    <property type="term" value="P:protein ubiquitination"/>
    <property type="evidence" value="ECO:0007669"/>
    <property type="project" value="UniProtKB-UniPathway"/>
</dbReference>
<organism evidence="1 2">
    <name type="scientific">Tetracentron sinense</name>
    <name type="common">Spur-leaf</name>
    <dbReference type="NCBI Taxonomy" id="13715"/>
    <lineage>
        <taxon>Eukaryota</taxon>
        <taxon>Viridiplantae</taxon>
        <taxon>Streptophyta</taxon>
        <taxon>Embryophyta</taxon>
        <taxon>Tracheophyta</taxon>
        <taxon>Spermatophyta</taxon>
        <taxon>Magnoliopsida</taxon>
        <taxon>Trochodendrales</taxon>
        <taxon>Trochodendraceae</taxon>
        <taxon>Tetracentron</taxon>
    </lineage>
</organism>
<dbReference type="Proteomes" id="UP000655225">
    <property type="component" value="Unassembled WGS sequence"/>
</dbReference>
<dbReference type="InterPro" id="IPR038920">
    <property type="entry name" value="At3g05675-like"/>
</dbReference>
<proteinExistence type="predicted"/>